<dbReference type="RefSeq" id="WP_076622132.1">
    <property type="nucleotide sequence ID" value="NZ_BMEW01000002.1"/>
</dbReference>
<feature type="compositionally biased region" description="Basic and acidic residues" evidence="1">
    <location>
        <begin position="275"/>
        <end position="284"/>
    </location>
</feature>
<dbReference type="Proteomes" id="UP000186559">
    <property type="component" value="Chromosome"/>
</dbReference>
<dbReference type="AlphaFoldDB" id="A0A1U7D085"/>
<dbReference type="InterPro" id="IPR027417">
    <property type="entry name" value="P-loop_NTPase"/>
</dbReference>
<name>A0A1U7D085_9RHOB</name>
<gene>
    <name evidence="2" type="ORF">Ga0080559_TMP699</name>
</gene>
<evidence type="ECO:0000256" key="1">
    <source>
        <dbReference type="SAM" id="MobiDB-lite"/>
    </source>
</evidence>
<dbReference type="KEGG" id="tpro:Ga0080559_TMP699"/>
<dbReference type="EMBL" id="CP014796">
    <property type="protein sequence ID" value="APX21495.1"/>
    <property type="molecule type" value="Genomic_DNA"/>
</dbReference>
<evidence type="ECO:0000313" key="2">
    <source>
        <dbReference type="EMBL" id="APX21495.1"/>
    </source>
</evidence>
<keyword evidence="3" id="KW-1185">Reference proteome</keyword>
<proteinExistence type="predicted"/>
<feature type="region of interest" description="Disordered" evidence="1">
    <location>
        <begin position="274"/>
        <end position="310"/>
    </location>
</feature>
<dbReference type="GO" id="GO:0016740">
    <property type="term" value="F:transferase activity"/>
    <property type="evidence" value="ECO:0007669"/>
    <property type="project" value="UniProtKB-KW"/>
</dbReference>
<dbReference type="OrthoDB" id="8481769at2"/>
<keyword evidence="2" id="KW-0808">Transferase</keyword>
<reference evidence="2 3" key="1">
    <citation type="submission" date="2016-03" db="EMBL/GenBank/DDBJ databases">
        <title>Deep-sea bacteria in the southern Pacific.</title>
        <authorList>
            <person name="Tang K."/>
        </authorList>
    </citation>
    <scope>NUCLEOTIDE SEQUENCE [LARGE SCALE GENOMIC DNA]</scope>
    <source>
        <strain evidence="2 3">JLT2016</strain>
    </source>
</reference>
<sequence length="310" mass="33647">MDIILHPGAHRTGTTTFQSYLRGAEGALTAQGLVAWEPRRTRKGLFHGLFDPCPCACPTGRAEGRVRLALSSATRQGAKALIVSEENMLGTPRACLRARRLYPDAATRLARMGAALGAVRRVVLQIRSPEMWWASTLAFLLPRGAPLPDPSTLATLAEARRSWRHVIGDIRAALPEAEIVVTPFERLVSRPDLLLRCATGQAGPALPPGGIWTHRSPRLAELRAVLAARGEDPLRLPEGEGRWMPFTPAQAAALRERYSDDLFWLHAGAGGLARLTEDPEHGEDSAAWPPAPPRRGQDDDSQTGQLAGTR</sequence>
<organism evidence="2 3">
    <name type="scientific">Salipiger profundus</name>
    <dbReference type="NCBI Taxonomy" id="1229727"/>
    <lineage>
        <taxon>Bacteria</taxon>
        <taxon>Pseudomonadati</taxon>
        <taxon>Pseudomonadota</taxon>
        <taxon>Alphaproteobacteria</taxon>
        <taxon>Rhodobacterales</taxon>
        <taxon>Roseobacteraceae</taxon>
        <taxon>Salipiger</taxon>
    </lineage>
</organism>
<evidence type="ECO:0000313" key="3">
    <source>
        <dbReference type="Proteomes" id="UP000186559"/>
    </source>
</evidence>
<dbReference type="SUPFAM" id="SSF52540">
    <property type="entry name" value="P-loop containing nucleoside triphosphate hydrolases"/>
    <property type="match status" value="1"/>
</dbReference>
<protein>
    <submittedName>
        <fullName evidence="2">Sulfotransferase family protein</fullName>
    </submittedName>
</protein>
<accession>A0A1U7D085</accession>
<dbReference type="STRING" id="1229727.Ga0080559_TMP699"/>